<dbReference type="PANTHER" id="PTHR43024">
    <property type="entry name" value="UDP-N-ACETYLMURAMOYL-TRIPEPTIDE--D-ALANYL-D-ALANINE LIGASE"/>
    <property type="match status" value="1"/>
</dbReference>
<evidence type="ECO:0000259" key="4">
    <source>
        <dbReference type="Pfam" id="PF02875"/>
    </source>
</evidence>
<keyword evidence="2" id="KW-0547">Nucleotide-binding</keyword>
<evidence type="ECO:0000256" key="1">
    <source>
        <dbReference type="ARBA" id="ARBA00022598"/>
    </source>
</evidence>
<reference evidence="7" key="1">
    <citation type="submission" date="2017-03" db="EMBL/GenBank/DDBJ databases">
        <authorList>
            <person name="Monnet C."/>
        </authorList>
    </citation>
    <scope>NUCLEOTIDE SEQUENCE [LARGE SCALE GENOMIC DNA]</scope>
    <source>
        <strain evidence="7">SJ5-8</strain>
    </source>
</reference>
<dbReference type="Pfam" id="PF08245">
    <property type="entry name" value="Mur_ligase_M"/>
    <property type="match status" value="1"/>
</dbReference>
<dbReference type="Gene3D" id="3.90.190.20">
    <property type="entry name" value="Mur ligase, C-terminal domain"/>
    <property type="match status" value="1"/>
</dbReference>
<dbReference type="InterPro" id="IPR036615">
    <property type="entry name" value="Mur_ligase_C_dom_sf"/>
</dbReference>
<dbReference type="InterPro" id="IPR051046">
    <property type="entry name" value="MurCDEF_CellWall_CoF430Synth"/>
</dbReference>
<evidence type="ECO:0000259" key="5">
    <source>
        <dbReference type="Pfam" id="PF08245"/>
    </source>
</evidence>
<dbReference type="SUPFAM" id="SSF53623">
    <property type="entry name" value="MurD-like peptide ligases, catalytic domain"/>
    <property type="match status" value="1"/>
</dbReference>
<dbReference type="RefSeq" id="WP_180951976.1">
    <property type="nucleotide sequence ID" value="NZ_FXZM01000019.1"/>
</dbReference>
<feature type="domain" description="Mur ligase C-terminal" evidence="4">
    <location>
        <begin position="351"/>
        <end position="467"/>
    </location>
</feature>
<dbReference type="GO" id="GO:0047480">
    <property type="term" value="F:UDP-N-acetylmuramoyl-tripeptide-D-alanyl-D-alanine ligase activity"/>
    <property type="evidence" value="ECO:0007669"/>
    <property type="project" value="UniProtKB-EC"/>
</dbReference>
<dbReference type="AlphaFoldDB" id="A0A2H1L8H1"/>
<dbReference type="EMBL" id="FXZM01000019">
    <property type="protein sequence ID" value="SMY13194.1"/>
    <property type="molecule type" value="Genomic_DNA"/>
</dbReference>
<gene>
    <name evidence="6" type="ORF">BJEO58_02804</name>
</gene>
<dbReference type="Pfam" id="PF02875">
    <property type="entry name" value="Mur_ligase_C"/>
    <property type="match status" value="1"/>
</dbReference>
<evidence type="ECO:0000256" key="3">
    <source>
        <dbReference type="ARBA" id="ARBA00022840"/>
    </source>
</evidence>
<feature type="domain" description="Mur ligase central" evidence="5">
    <location>
        <begin position="126"/>
        <end position="313"/>
    </location>
</feature>
<dbReference type="InterPro" id="IPR013221">
    <property type="entry name" value="Mur_ligase_cen"/>
</dbReference>
<dbReference type="SUPFAM" id="SSF53244">
    <property type="entry name" value="MurD-like peptide ligases, peptide-binding domain"/>
    <property type="match status" value="1"/>
</dbReference>
<dbReference type="Gene3D" id="3.40.1190.10">
    <property type="entry name" value="Mur-like, catalytic domain"/>
    <property type="match status" value="1"/>
</dbReference>
<dbReference type="Proteomes" id="UP000234462">
    <property type="component" value="Unassembled WGS sequence"/>
</dbReference>
<dbReference type="InterPro" id="IPR004101">
    <property type="entry name" value="Mur_ligase_C"/>
</dbReference>
<evidence type="ECO:0000256" key="2">
    <source>
        <dbReference type="ARBA" id="ARBA00022741"/>
    </source>
</evidence>
<accession>A0A2H1L8H1</accession>
<keyword evidence="7" id="KW-1185">Reference proteome</keyword>
<keyword evidence="3" id="KW-0067">ATP-binding</keyword>
<proteinExistence type="predicted"/>
<evidence type="ECO:0000313" key="6">
    <source>
        <dbReference type="EMBL" id="SMY13194.1"/>
    </source>
</evidence>
<evidence type="ECO:0000313" key="7">
    <source>
        <dbReference type="Proteomes" id="UP000234462"/>
    </source>
</evidence>
<organism evidence="6 7">
    <name type="scientific">Brevibacterium jeotgali</name>
    <dbReference type="NCBI Taxonomy" id="1262550"/>
    <lineage>
        <taxon>Bacteria</taxon>
        <taxon>Bacillati</taxon>
        <taxon>Actinomycetota</taxon>
        <taxon>Actinomycetes</taxon>
        <taxon>Micrococcales</taxon>
        <taxon>Brevibacteriaceae</taxon>
        <taxon>Brevibacterium</taxon>
    </lineage>
</organism>
<dbReference type="PANTHER" id="PTHR43024:SF1">
    <property type="entry name" value="UDP-N-ACETYLMURAMOYL-TRIPEPTIDE--D-ALANYL-D-ALANINE LIGASE"/>
    <property type="match status" value="1"/>
</dbReference>
<protein>
    <submittedName>
        <fullName evidence="6">UDP-N-acetylmuramoyl-tripeptide--D-alanyl-D-alanine ligase</fullName>
        <ecNumber evidence="6">6.3.2.10</ecNumber>
    </submittedName>
</protein>
<dbReference type="EC" id="6.3.2.10" evidence="6"/>
<name>A0A2H1L8H1_9MICO</name>
<sequence length="483" mass="51261">MRAHDLIDALGASPGIEYQGNSRQVLRGFTDRSSPTGVRRRFFVLVDTGWTRKSRQKQLPEGTLPEDVISQAFANGASGVVCSPDLQGSPVLEGRNVFFTDATFDFLLRAAAYTRNSLAEHTITAVTGSAGKSTTKAMIAHALKALDAGSVLATTGNTNLAQHVASQLTRSHRNVHTVLEVAGSAFPRFEPRGFSVSPDVAIITAISEAHLDYLHDLESVARIKSDLFLAPPPGGTAVVNIDTPHSDLLVDRAHSEGWALVTYGESECANLRLVDYAPAEGLVVAQVDGEMVRYAVGAPGRHMALNSLAVIAALRGLGLEHWRDGVRALSTFAPLSGRGAAAEVALASGARITLIDEAYNANPVSMRAALDLLSSKTVEDGARRIAVLGDILELGDSADQIHRSLADAVLGADSHEVHLFGAHMAALYAEVRDQGIVVHHWTDLEEMAASLLAHLRTDDIVLTKASGGTGLTDLVQKIARTSS</sequence>
<dbReference type="InterPro" id="IPR036565">
    <property type="entry name" value="Mur-like_cat_sf"/>
</dbReference>
<keyword evidence="1 6" id="KW-0436">Ligase</keyword>
<dbReference type="GO" id="GO:0005524">
    <property type="term" value="F:ATP binding"/>
    <property type="evidence" value="ECO:0007669"/>
    <property type="project" value="UniProtKB-KW"/>
</dbReference>